<accession>A0A6J7S292</accession>
<dbReference type="InterPro" id="IPR029068">
    <property type="entry name" value="Glyas_Bleomycin-R_OHBP_Dase"/>
</dbReference>
<name>A0A6J7S292_9ZZZZ</name>
<reference evidence="1" key="1">
    <citation type="submission" date="2020-05" db="EMBL/GenBank/DDBJ databases">
        <authorList>
            <person name="Chiriac C."/>
            <person name="Salcher M."/>
            <person name="Ghai R."/>
            <person name="Kavagutti S V."/>
        </authorList>
    </citation>
    <scope>NUCLEOTIDE SEQUENCE</scope>
</reference>
<dbReference type="EMBL" id="CAFBPX010000128">
    <property type="protein sequence ID" value="CAB5035263.1"/>
    <property type="molecule type" value="Genomic_DNA"/>
</dbReference>
<dbReference type="AlphaFoldDB" id="A0A6J7S292"/>
<proteinExistence type="predicted"/>
<gene>
    <name evidence="1" type="ORF">UFOPK4175_00776</name>
</gene>
<protein>
    <submittedName>
        <fullName evidence="1">Unannotated protein</fullName>
    </submittedName>
</protein>
<organism evidence="1">
    <name type="scientific">freshwater metagenome</name>
    <dbReference type="NCBI Taxonomy" id="449393"/>
    <lineage>
        <taxon>unclassified sequences</taxon>
        <taxon>metagenomes</taxon>
        <taxon>ecological metagenomes</taxon>
    </lineage>
</organism>
<dbReference type="SUPFAM" id="SSF54593">
    <property type="entry name" value="Glyoxalase/Bleomycin resistance protein/Dihydroxybiphenyl dioxygenase"/>
    <property type="match status" value="1"/>
</dbReference>
<evidence type="ECO:0000313" key="1">
    <source>
        <dbReference type="EMBL" id="CAB5035263.1"/>
    </source>
</evidence>
<sequence>MELANPPVLAELLLPGTPEGWVAIGFSVADRAFQVGGVICSVDEKPARWAFSSEIGGSTEIGGIETSLVGKGTDRDAPTEHINQCSKVDHVVIASERPEEIRAKLETLGFVCRGERVASQATDGRYQCFFWSGKVLLELVGHGVSNDADPARAVLWGVTFVVPDFGWVASLSDGILGEPRDAVQQGRQIATVRRDHGLGIEVAFMTPHIKAASR</sequence>